<dbReference type="Proteomes" id="UP000305887">
    <property type="component" value="Unassembled WGS sequence"/>
</dbReference>
<evidence type="ECO:0000256" key="2">
    <source>
        <dbReference type="ARBA" id="ARBA00023015"/>
    </source>
</evidence>
<evidence type="ECO:0000256" key="3">
    <source>
        <dbReference type="ARBA" id="ARBA00023125"/>
    </source>
</evidence>
<keyword evidence="7" id="KW-1185">Reference proteome</keyword>
<evidence type="ECO:0000256" key="1">
    <source>
        <dbReference type="ARBA" id="ARBA00009437"/>
    </source>
</evidence>
<dbReference type="SUPFAM" id="SSF46785">
    <property type="entry name" value="Winged helix' DNA-binding domain"/>
    <property type="match status" value="1"/>
</dbReference>
<dbReference type="GO" id="GO:0003700">
    <property type="term" value="F:DNA-binding transcription factor activity"/>
    <property type="evidence" value="ECO:0007669"/>
    <property type="project" value="InterPro"/>
</dbReference>
<evidence type="ECO:0000313" key="7">
    <source>
        <dbReference type="Proteomes" id="UP000305887"/>
    </source>
</evidence>
<dbReference type="InterPro" id="IPR036388">
    <property type="entry name" value="WH-like_DNA-bd_sf"/>
</dbReference>
<proteinExistence type="inferred from homology"/>
<dbReference type="GO" id="GO:0003677">
    <property type="term" value="F:DNA binding"/>
    <property type="evidence" value="ECO:0007669"/>
    <property type="project" value="UniProtKB-KW"/>
</dbReference>
<dbReference type="AlphaFoldDB" id="A0A5C4N348"/>
<dbReference type="RefSeq" id="WP_139075269.1">
    <property type="nucleotide sequence ID" value="NZ_VDFU01000003.1"/>
</dbReference>
<dbReference type="SUPFAM" id="SSF53850">
    <property type="entry name" value="Periplasmic binding protein-like II"/>
    <property type="match status" value="1"/>
</dbReference>
<reference evidence="6 7" key="1">
    <citation type="submission" date="2019-06" db="EMBL/GenBank/DDBJ databases">
        <title>YIM 131921 draft genome.</title>
        <authorList>
            <person name="Jiang L."/>
        </authorList>
    </citation>
    <scope>NUCLEOTIDE SEQUENCE [LARGE SCALE GENOMIC DNA]</scope>
    <source>
        <strain evidence="6 7">YIM 131921</strain>
    </source>
</reference>
<evidence type="ECO:0000259" key="5">
    <source>
        <dbReference type="PROSITE" id="PS50931"/>
    </source>
</evidence>
<keyword evidence="2" id="KW-0805">Transcription regulation</keyword>
<evidence type="ECO:0000256" key="4">
    <source>
        <dbReference type="ARBA" id="ARBA00023163"/>
    </source>
</evidence>
<dbReference type="PRINTS" id="PR00039">
    <property type="entry name" value="HTHLYSR"/>
</dbReference>
<comment type="similarity">
    <text evidence="1">Belongs to the LysR transcriptional regulatory family.</text>
</comment>
<dbReference type="InterPro" id="IPR050176">
    <property type="entry name" value="LTTR"/>
</dbReference>
<dbReference type="FunFam" id="1.10.10.10:FF:000001">
    <property type="entry name" value="LysR family transcriptional regulator"/>
    <property type="match status" value="1"/>
</dbReference>
<dbReference type="Gene3D" id="3.40.190.10">
    <property type="entry name" value="Periplasmic binding protein-like II"/>
    <property type="match status" value="2"/>
</dbReference>
<dbReference type="PANTHER" id="PTHR30579">
    <property type="entry name" value="TRANSCRIPTIONAL REGULATOR"/>
    <property type="match status" value="1"/>
</dbReference>
<accession>A0A5C4N348</accession>
<dbReference type="PANTHER" id="PTHR30579:SF7">
    <property type="entry name" value="HTH-TYPE TRANSCRIPTIONAL REGULATOR LRHA-RELATED"/>
    <property type="match status" value="1"/>
</dbReference>
<sequence>MPRTMDLTALRSFVAVAEAGGVTRAAGLLNLTQSAVSMQLKRLEESTGLDLIDRSGRGVSLTATGEQLLSYARRMLALNDEAWGRLTRCDLEGEIVLGVPHDVVYPAIPNVLKRFALDFPRIKVNLISSFTLALKEQLARGEVDVILTTEDAPAPGAETLGERPLAWIGAKGGQAWRSRPLRLAFESQCIFRKGALRRLDQAGIPWEMAVAGSSTRTNEAVVSADLAVFVQIEGAEPPHLERIAHGGQLPDLWSVHLNLYEREPARAPAQDELIELLRRQFLAPSVLRSRPVFEQPFGVPA</sequence>
<comment type="caution">
    <text evidence="6">The sequence shown here is derived from an EMBL/GenBank/DDBJ whole genome shotgun (WGS) entry which is preliminary data.</text>
</comment>
<keyword evidence="4" id="KW-0804">Transcription</keyword>
<dbReference type="PROSITE" id="PS50931">
    <property type="entry name" value="HTH_LYSR"/>
    <property type="match status" value="1"/>
</dbReference>
<dbReference type="InterPro" id="IPR036390">
    <property type="entry name" value="WH_DNA-bd_sf"/>
</dbReference>
<dbReference type="Pfam" id="PF03466">
    <property type="entry name" value="LysR_substrate"/>
    <property type="match status" value="1"/>
</dbReference>
<protein>
    <submittedName>
        <fullName evidence="6">LysR family transcriptional regulator</fullName>
    </submittedName>
</protein>
<feature type="domain" description="HTH lysR-type" evidence="5">
    <location>
        <begin position="5"/>
        <end position="62"/>
    </location>
</feature>
<organism evidence="6 7">
    <name type="scientific">Rubellimicrobium rubrum</name>
    <dbReference type="NCBI Taxonomy" id="2585369"/>
    <lineage>
        <taxon>Bacteria</taxon>
        <taxon>Pseudomonadati</taxon>
        <taxon>Pseudomonadota</taxon>
        <taxon>Alphaproteobacteria</taxon>
        <taxon>Rhodobacterales</taxon>
        <taxon>Roseobacteraceae</taxon>
        <taxon>Rubellimicrobium</taxon>
    </lineage>
</organism>
<dbReference type="InterPro" id="IPR000847">
    <property type="entry name" value="LysR_HTH_N"/>
</dbReference>
<name>A0A5C4N348_9RHOB</name>
<dbReference type="Gene3D" id="1.10.10.10">
    <property type="entry name" value="Winged helix-like DNA-binding domain superfamily/Winged helix DNA-binding domain"/>
    <property type="match status" value="1"/>
</dbReference>
<keyword evidence="3" id="KW-0238">DNA-binding</keyword>
<evidence type="ECO:0000313" key="6">
    <source>
        <dbReference type="EMBL" id="TNC51847.1"/>
    </source>
</evidence>
<dbReference type="EMBL" id="VDFU01000003">
    <property type="protein sequence ID" value="TNC51847.1"/>
    <property type="molecule type" value="Genomic_DNA"/>
</dbReference>
<gene>
    <name evidence="6" type="ORF">FHG66_03270</name>
</gene>
<dbReference type="Pfam" id="PF00126">
    <property type="entry name" value="HTH_1"/>
    <property type="match status" value="1"/>
</dbReference>
<dbReference type="InterPro" id="IPR005119">
    <property type="entry name" value="LysR_subst-bd"/>
</dbReference>
<dbReference type="OrthoDB" id="8097684at2"/>